<evidence type="ECO:0000256" key="1">
    <source>
        <dbReference type="SAM" id="MobiDB-lite"/>
    </source>
</evidence>
<dbReference type="InterPro" id="IPR001434">
    <property type="entry name" value="OmcB-like_DUF11"/>
</dbReference>
<dbReference type="Gene3D" id="2.60.40.740">
    <property type="match status" value="1"/>
</dbReference>
<feature type="compositionally biased region" description="Polar residues" evidence="1">
    <location>
        <begin position="383"/>
        <end position="403"/>
    </location>
</feature>
<dbReference type="Pfam" id="PF01345">
    <property type="entry name" value="DUF11"/>
    <property type="match status" value="1"/>
</dbReference>
<sequence>MKTNRIQQMILCLLLFLVAIFGVSSIQNVQAAEIDDGIDNWYAPSSQTTQVGLLPMGDNLDLGYTFGLAQGYNSNSSELPYFLNGGDDSIIKDSIASGNSVQYSKMDVFLKKGDKYVNALFQNRAGSSIETNRSLASSLSPDFMIVPSDSTTTKVTAMEYSVLPSQFSGTDPTNRMSNKKYYIGTDQNGNAAYKIVGDLKRNSKTYGVFDLKVELLMRADPNNGAVVQREMYVYNPSSTTQKFTTMFAEDTALGLMGKTDQSYIYDMGESRGLIITSRADSSDRYTLLITNKVKDGFDQYTGVARDLLTNPTNWLDGFKNSKNQSSIDGSGAEKDNNAYGTSLFKTSDGSPRVVDTAYALKWNPTTLEPGQTAHFVSTMGAMPQSSASPSVSKTYTNKTNSTGKNEVGDRLKFTLKVTNDGYGSEWSYDKLIDEIPEGLQIDTSTIKKSNDGTNFTAVPASSYDDTNRILTVMPGYSLKDNDAATITFEAVVESGAGTTIKNTAQFFGTDQKVSGATQKKYLASIDVPIEKLAFNYNFTRQVKNETNKETYYADQTTAKVGDVISYKTKFEVASDSSHPLTSATNMISTLPSSLGTPYDITVTGADGNSYPQGGTNTGVVREVKAGESVIVENKAKVTSAAVGKITTNATLKGGVVANKDLDDLISNNAEVSIENVDGITSVPQMIDFGTHNFAGSSLEANNVKTDGELIVNHPTDNPFMISVSYDNTDPDLRMKNSDGDTLSNDLGNILFFRQRQTSVTDSGTWQPILANGTRIQSESFSGGQDNLDLSEYIGAGSWKIKMDSNTKSGNYNGTITWQMVDSA</sequence>
<feature type="chain" id="PRO_5031320001" description="DUF11 domain-containing protein" evidence="2">
    <location>
        <begin position="32"/>
        <end position="823"/>
    </location>
</feature>
<evidence type="ECO:0000256" key="2">
    <source>
        <dbReference type="SAM" id="SignalP"/>
    </source>
</evidence>
<keyword evidence="2" id="KW-0732">Signal</keyword>
<accession>A0A202FB31</accession>
<evidence type="ECO:0000313" key="4">
    <source>
        <dbReference type="EMBL" id="OVE97676.1"/>
    </source>
</evidence>
<dbReference type="NCBIfam" id="TIGR04226">
    <property type="entry name" value="RrgB_K2N_iso_D2"/>
    <property type="match status" value="1"/>
</dbReference>
<protein>
    <recommendedName>
        <fullName evidence="3">DUF11 domain-containing protein</fullName>
    </recommendedName>
</protein>
<dbReference type="Proteomes" id="UP000196232">
    <property type="component" value="Unassembled WGS sequence"/>
</dbReference>
<gene>
    <name evidence="4" type="ORF">LKACC16343_01558</name>
</gene>
<name>A0A202FB31_9LACO</name>
<proteinExistence type="predicted"/>
<dbReference type="EMBL" id="MYFM01000004">
    <property type="protein sequence ID" value="OVE97676.1"/>
    <property type="molecule type" value="Genomic_DNA"/>
</dbReference>
<feature type="signal peptide" evidence="2">
    <location>
        <begin position="1"/>
        <end position="31"/>
    </location>
</feature>
<evidence type="ECO:0000259" key="3">
    <source>
        <dbReference type="Pfam" id="PF01345"/>
    </source>
</evidence>
<feature type="domain" description="DUF11" evidence="3">
    <location>
        <begin position="397"/>
        <end position="508"/>
    </location>
</feature>
<dbReference type="RefSeq" id="WP_082604613.1">
    <property type="nucleotide sequence ID" value="NZ_LNUA01000058.1"/>
</dbReference>
<reference evidence="4 5" key="1">
    <citation type="submission" date="2017-03" db="EMBL/GenBank/DDBJ databases">
        <title>Genome sequence of Lactobacillus bobalius KACC 16343.</title>
        <authorList>
            <person name="Chun J."/>
        </authorList>
    </citation>
    <scope>NUCLEOTIDE SEQUENCE [LARGE SCALE GENOMIC DNA]</scope>
    <source>
        <strain evidence="4 5">KACC 16343</strain>
    </source>
</reference>
<comment type="caution">
    <text evidence="4">The sequence shown here is derived from an EMBL/GenBank/DDBJ whole genome shotgun (WGS) entry which is preliminary data.</text>
</comment>
<feature type="region of interest" description="Disordered" evidence="1">
    <location>
        <begin position="381"/>
        <end position="403"/>
    </location>
</feature>
<organism evidence="4 5">
    <name type="scientific">Companilactobacillus bobalius</name>
    <dbReference type="NCBI Taxonomy" id="2801451"/>
    <lineage>
        <taxon>Bacteria</taxon>
        <taxon>Bacillati</taxon>
        <taxon>Bacillota</taxon>
        <taxon>Bacilli</taxon>
        <taxon>Lactobacillales</taxon>
        <taxon>Lactobacillaceae</taxon>
        <taxon>Companilactobacillus</taxon>
    </lineage>
</organism>
<dbReference type="AlphaFoldDB" id="A0A202FB31"/>
<dbReference type="InterPro" id="IPR026466">
    <property type="entry name" value="Fim_isopep_form_D2_dom"/>
</dbReference>
<evidence type="ECO:0000313" key="5">
    <source>
        <dbReference type="Proteomes" id="UP000196232"/>
    </source>
</evidence>